<evidence type="ECO:0000259" key="2">
    <source>
        <dbReference type="Pfam" id="PF13635"/>
    </source>
</evidence>
<dbReference type="GO" id="GO:0005524">
    <property type="term" value="F:ATP binding"/>
    <property type="evidence" value="ECO:0007669"/>
    <property type="project" value="UniProtKB-KW"/>
</dbReference>
<dbReference type="Pfam" id="PF13635">
    <property type="entry name" value="DUF4143"/>
    <property type="match status" value="1"/>
</dbReference>
<keyword evidence="3" id="KW-0067">ATP-binding</keyword>
<dbReference type="PANTHER" id="PTHR33295">
    <property type="entry name" value="ATPASE"/>
    <property type="match status" value="1"/>
</dbReference>
<dbReference type="PANTHER" id="PTHR33295:SF20">
    <property type="entry name" value="ATPASE"/>
    <property type="match status" value="1"/>
</dbReference>
<evidence type="ECO:0000259" key="1">
    <source>
        <dbReference type="Pfam" id="PF13173"/>
    </source>
</evidence>
<feature type="domain" description="DUF4143" evidence="2">
    <location>
        <begin position="201"/>
        <end position="344"/>
    </location>
</feature>
<dbReference type="SUPFAM" id="SSF52540">
    <property type="entry name" value="P-loop containing nucleoside triphosphate hydrolases"/>
    <property type="match status" value="1"/>
</dbReference>
<dbReference type="RefSeq" id="WP_118764070.1">
    <property type="nucleotide sequence ID" value="NZ_CABJCF010000001.1"/>
</dbReference>
<dbReference type="AlphaFoldDB" id="A0A412PHA1"/>
<accession>A0A412PHA1</accession>
<dbReference type="EMBL" id="QRWX01000001">
    <property type="protein sequence ID" value="RGT57556.1"/>
    <property type="molecule type" value="Genomic_DNA"/>
</dbReference>
<dbReference type="Proteomes" id="UP000284731">
    <property type="component" value="Unassembled WGS sequence"/>
</dbReference>
<comment type="caution">
    <text evidence="3">The sequence shown here is derived from an EMBL/GenBank/DDBJ whole genome shotgun (WGS) entry which is preliminary data.</text>
</comment>
<keyword evidence="3" id="KW-0547">Nucleotide-binding</keyword>
<gene>
    <name evidence="3" type="ORF">DWX20_00460</name>
</gene>
<reference evidence="3 4" key="1">
    <citation type="submission" date="2018-08" db="EMBL/GenBank/DDBJ databases">
        <title>A genome reference for cultivated species of the human gut microbiota.</title>
        <authorList>
            <person name="Zou Y."/>
            <person name="Xue W."/>
            <person name="Luo G."/>
        </authorList>
    </citation>
    <scope>NUCLEOTIDE SEQUENCE [LARGE SCALE GENOMIC DNA]</scope>
    <source>
        <strain evidence="3 4">AF18-46</strain>
    </source>
</reference>
<proteinExistence type="predicted"/>
<feature type="domain" description="AAA" evidence="1">
    <location>
        <begin position="23"/>
        <end position="150"/>
    </location>
</feature>
<organism evidence="3 4">
    <name type="scientific">Solobacterium moorei</name>
    <dbReference type="NCBI Taxonomy" id="102148"/>
    <lineage>
        <taxon>Bacteria</taxon>
        <taxon>Bacillati</taxon>
        <taxon>Bacillota</taxon>
        <taxon>Erysipelotrichia</taxon>
        <taxon>Erysipelotrichales</taxon>
        <taxon>Erysipelotrichaceae</taxon>
        <taxon>Solobacterium</taxon>
    </lineage>
</organism>
<dbReference type="Gene3D" id="3.40.50.300">
    <property type="entry name" value="P-loop containing nucleotide triphosphate hydrolases"/>
    <property type="match status" value="1"/>
</dbReference>
<dbReference type="InterPro" id="IPR025420">
    <property type="entry name" value="DUF4143"/>
</dbReference>
<sequence>MEYILRQSYLNEIQKFINKPVTKILIGMRRVGKSTILKMISEVLLKDIPSENKIFMNFESLELLNIRNAETFAKHIQTFLKQNNDKKYFFFDEIQVVHHWEEVINGLQADYDCDIYITGSNSTMLSSDLATVLAGRYVQFEIYPFTFKEFIDCYKDLQLSQEEYFTKFIEIGGLPAVKHFQLNPNPSYRYLSDIYNTVLVKDVLEYNQIRDIDIFNRILLYAAENISHTFSALNIRNFLKSEGRNVSVDTVLNYLNFCINAFILKKVPRYDTIGKNILKVEEKYFLTDHGFRQAKGFSNTKDIERVLENIVYTELLQRGYTVYIGKVKDKEIDFIAEKDGKRLYFQACYLLATAETRKREFKVYHEISDNHPKYVLSMDTIDFSQEGYIHKNIIHWLLDKE</sequence>
<evidence type="ECO:0000313" key="4">
    <source>
        <dbReference type="Proteomes" id="UP000284731"/>
    </source>
</evidence>
<dbReference type="Pfam" id="PF13173">
    <property type="entry name" value="AAA_14"/>
    <property type="match status" value="1"/>
</dbReference>
<name>A0A412PHA1_9FIRM</name>
<evidence type="ECO:0000313" key="3">
    <source>
        <dbReference type="EMBL" id="RGT57556.1"/>
    </source>
</evidence>
<dbReference type="InterPro" id="IPR027417">
    <property type="entry name" value="P-loop_NTPase"/>
</dbReference>
<dbReference type="InterPro" id="IPR041682">
    <property type="entry name" value="AAA_14"/>
</dbReference>
<protein>
    <submittedName>
        <fullName evidence="3">ATP-binding protein</fullName>
    </submittedName>
</protein>